<evidence type="ECO:0000256" key="4">
    <source>
        <dbReference type="ARBA" id="ARBA00023136"/>
    </source>
</evidence>
<keyword evidence="4 5" id="KW-0472">Membrane</keyword>
<feature type="transmembrane region" description="Helical" evidence="5">
    <location>
        <begin position="112"/>
        <end position="142"/>
    </location>
</feature>
<dbReference type="InterPro" id="IPR017452">
    <property type="entry name" value="GPCR_Rhodpsn_7TM"/>
</dbReference>
<feature type="transmembrane region" description="Helical" evidence="5">
    <location>
        <begin position="154"/>
        <end position="172"/>
    </location>
</feature>
<dbReference type="PANTHER" id="PTHR23112:SF0">
    <property type="entry name" value="TRANSMEMBRANE PROTEIN 116"/>
    <property type="match status" value="1"/>
</dbReference>
<dbReference type="AlphaFoldDB" id="A0A8B8DMK6"/>
<evidence type="ECO:0000256" key="1">
    <source>
        <dbReference type="ARBA" id="ARBA00004141"/>
    </source>
</evidence>
<comment type="subcellular location">
    <subcellularLocation>
        <location evidence="1">Membrane</location>
        <topology evidence="1">Multi-pass membrane protein</topology>
    </subcellularLocation>
</comment>
<keyword evidence="7" id="KW-1185">Reference proteome</keyword>
<dbReference type="PANTHER" id="PTHR23112">
    <property type="entry name" value="G PROTEIN-COUPLED RECEPTOR 157-RELATED"/>
    <property type="match status" value="1"/>
</dbReference>
<evidence type="ECO:0000256" key="5">
    <source>
        <dbReference type="SAM" id="Phobius"/>
    </source>
</evidence>
<feature type="transmembrane region" description="Helical" evidence="5">
    <location>
        <begin position="482"/>
        <end position="502"/>
    </location>
</feature>
<evidence type="ECO:0000313" key="7">
    <source>
        <dbReference type="Proteomes" id="UP000694844"/>
    </source>
</evidence>
<evidence type="ECO:0000313" key="8">
    <source>
        <dbReference type="RefSeq" id="XP_022328998.1"/>
    </source>
</evidence>
<gene>
    <name evidence="8" type="primary">LOC111127961</name>
</gene>
<keyword evidence="3 5" id="KW-1133">Transmembrane helix</keyword>
<dbReference type="Proteomes" id="UP000694844">
    <property type="component" value="Chromosome 4"/>
</dbReference>
<feature type="transmembrane region" description="Helical" evidence="5">
    <location>
        <begin position="400"/>
        <end position="430"/>
    </location>
</feature>
<feature type="transmembrane region" description="Helical" evidence="5">
    <location>
        <begin position="363"/>
        <end position="380"/>
    </location>
</feature>
<dbReference type="PROSITE" id="PS50262">
    <property type="entry name" value="G_PROTEIN_RECEP_F1_2"/>
    <property type="match status" value="2"/>
</dbReference>
<accession>A0A8B8DMK6</accession>
<feature type="transmembrane region" description="Helical" evidence="5">
    <location>
        <begin position="249"/>
        <end position="269"/>
    </location>
</feature>
<evidence type="ECO:0000256" key="2">
    <source>
        <dbReference type="ARBA" id="ARBA00022692"/>
    </source>
</evidence>
<feature type="transmembrane region" description="Helical" evidence="5">
    <location>
        <begin position="534"/>
        <end position="555"/>
    </location>
</feature>
<feature type="transmembrane region" description="Helical" evidence="5">
    <location>
        <begin position="192"/>
        <end position="217"/>
    </location>
</feature>
<dbReference type="GO" id="GO:0007189">
    <property type="term" value="P:adenylate cyclase-activating G protein-coupled receptor signaling pathway"/>
    <property type="evidence" value="ECO:0007669"/>
    <property type="project" value="TreeGrafter"/>
</dbReference>
<feature type="domain" description="G-protein coupled receptors family 1 profile" evidence="6">
    <location>
        <begin position="50"/>
        <end position="298"/>
    </location>
</feature>
<feature type="transmembrane region" description="Helical" evidence="5">
    <location>
        <begin position="442"/>
        <end position="462"/>
    </location>
</feature>
<evidence type="ECO:0000256" key="3">
    <source>
        <dbReference type="ARBA" id="ARBA00022989"/>
    </source>
</evidence>
<proteinExistence type="predicted"/>
<name>A0A8B8DMK6_CRAVI</name>
<feature type="transmembrane region" description="Helical" evidence="5">
    <location>
        <begin position="32"/>
        <end position="55"/>
    </location>
</feature>
<dbReference type="OrthoDB" id="6115658at2759"/>
<dbReference type="Gene3D" id="1.20.1070.10">
    <property type="entry name" value="Rhodopsin 7-helix transmembrane proteins"/>
    <property type="match status" value="2"/>
</dbReference>
<dbReference type="Pfam" id="PF11710">
    <property type="entry name" value="Git3"/>
    <property type="match status" value="1"/>
</dbReference>
<dbReference type="KEGG" id="cvn:111127961"/>
<feature type="transmembrane region" description="Helical" evidence="5">
    <location>
        <begin position="567"/>
        <end position="589"/>
    </location>
</feature>
<sequence>MATDNDTSATPRAAVLRDGYDLPVYGLANDHFYSLHIPALTCIFLSLISAIVTIVLSFRKTPRRAFFDWTKSERFVVYMAICDGGFNVAHSIDHLHIATTKNHVYPAPLCRFYGVTLLEFITAQVLMVNIVAVNAFTLMIFNKQLKFGARDWRLLLWIFGLPFLLSMIALAAKQLGPNGSFCFFDGVNGELAQFLLTTLPLSVILVVNATLYVFTWAKLRSIEKKLKMSLGKQSSATKMKHAAVRAMSLFVLAFIFQWWAMALFGIWVFTNPGSVPPAIHHTVTTFSNVGGILNLGVYLLIRKRLQHHQDHASSEMSHSTKASGKKDTSHTDLYFAAAVLTIILSFRRKCFRTFFSWSKSERLVVYLAVCDAAFNVAHSLDHLHIVITKDHVHPKELCQFYGFMLAEFISAQNLMVNVIAVNAFVMIFVGRQVDFGVRDYRLLLWAFGVPFVCAVIAGVAGQYGPNGSFCYFDGVKGTIANFLFTTVPLTIILILNSILYGVTLREIYLKEKDLKKTLGKQTSITKMKHTAARAMSVFVLVFLIQWWAMAVYGLWSFIDPQAVPATIYHLVTTFSNVGGILNFIVYIYIRRRLHSFQTSNGNPPSRHEHLSGPAI</sequence>
<dbReference type="InterPro" id="IPR023041">
    <property type="entry name" value="Glucose_rcpt_Git3-like_N"/>
</dbReference>
<protein>
    <submittedName>
        <fullName evidence="8">Uncharacterized protein LOC111127961</fullName>
    </submittedName>
</protein>
<reference evidence="8" key="1">
    <citation type="submission" date="2025-08" db="UniProtKB">
        <authorList>
            <consortium name="RefSeq"/>
        </authorList>
    </citation>
    <scope>IDENTIFICATION</scope>
    <source>
        <tissue evidence="8">Whole sample</tissue>
    </source>
</reference>
<dbReference type="GO" id="GO:0004930">
    <property type="term" value="F:G protein-coupled receptor activity"/>
    <property type="evidence" value="ECO:0007669"/>
    <property type="project" value="TreeGrafter"/>
</dbReference>
<feature type="transmembrane region" description="Helical" evidence="5">
    <location>
        <begin position="75"/>
        <end position="92"/>
    </location>
</feature>
<dbReference type="RefSeq" id="XP_022328998.1">
    <property type="nucleotide sequence ID" value="XM_022473290.1"/>
</dbReference>
<evidence type="ECO:0000259" key="6">
    <source>
        <dbReference type="PROSITE" id="PS50262"/>
    </source>
</evidence>
<dbReference type="SUPFAM" id="SSF81321">
    <property type="entry name" value="Family A G protein-coupled receptor-like"/>
    <property type="match status" value="2"/>
</dbReference>
<organism evidence="7 8">
    <name type="scientific">Crassostrea virginica</name>
    <name type="common">Eastern oyster</name>
    <dbReference type="NCBI Taxonomy" id="6565"/>
    <lineage>
        <taxon>Eukaryota</taxon>
        <taxon>Metazoa</taxon>
        <taxon>Spiralia</taxon>
        <taxon>Lophotrochozoa</taxon>
        <taxon>Mollusca</taxon>
        <taxon>Bivalvia</taxon>
        <taxon>Autobranchia</taxon>
        <taxon>Pteriomorphia</taxon>
        <taxon>Ostreida</taxon>
        <taxon>Ostreoidea</taxon>
        <taxon>Ostreidae</taxon>
        <taxon>Crassostrea</taxon>
    </lineage>
</organism>
<dbReference type="GO" id="GO:0005886">
    <property type="term" value="C:plasma membrane"/>
    <property type="evidence" value="ECO:0007669"/>
    <property type="project" value="TreeGrafter"/>
</dbReference>
<feature type="domain" description="G-protein coupled receptors family 1 profile" evidence="6">
    <location>
        <begin position="337"/>
        <end position="586"/>
    </location>
</feature>
<keyword evidence="2 5" id="KW-0812">Transmembrane</keyword>
<dbReference type="GeneID" id="111127961"/>